<protein>
    <recommendedName>
        <fullName evidence="3">Lipoprotein</fullName>
    </recommendedName>
</protein>
<evidence type="ECO:0000313" key="1">
    <source>
        <dbReference type="EMBL" id="MCQ5121959.1"/>
    </source>
</evidence>
<keyword evidence="2" id="KW-1185">Reference proteome</keyword>
<name>A0ABT1SL76_9FIRM</name>
<evidence type="ECO:0000313" key="2">
    <source>
        <dbReference type="Proteomes" id="UP001524435"/>
    </source>
</evidence>
<comment type="caution">
    <text evidence="1">The sequence shown here is derived from an EMBL/GenBank/DDBJ whole genome shotgun (WGS) entry which is preliminary data.</text>
</comment>
<proteinExistence type="predicted"/>
<dbReference type="Proteomes" id="UP001524435">
    <property type="component" value="Unassembled WGS sequence"/>
</dbReference>
<organism evidence="1 2">
    <name type="scientific">Massilicoli timonensis</name>
    <dbReference type="NCBI Taxonomy" id="2015901"/>
    <lineage>
        <taxon>Bacteria</taxon>
        <taxon>Bacillati</taxon>
        <taxon>Bacillota</taxon>
        <taxon>Erysipelotrichia</taxon>
        <taxon>Erysipelotrichales</taxon>
        <taxon>Erysipelotrichaceae</taxon>
        <taxon>Massilicoli</taxon>
    </lineage>
</organism>
<gene>
    <name evidence="1" type="ORF">NE663_06770</name>
</gene>
<evidence type="ECO:0008006" key="3">
    <source>
        <dbReference type="Google" id="ProtNLM"/>
    </source>
</evidence>
<dbReference type="RefSeq" id="WP_256197839.1">
    <property type="nucleotide sequence ID" value="NZ_JANGCH010000008.1"/>
</dbReference>
<sequence>MKKKIILLMSILLLAGCSKTVEKKTHLEIKPIQSTEELKTLADDEWIILSDTYVTENWNDLPQQLYDRVFYVADVSLKDLQDLEGMQITEGILPDETKQFDLVGLYWKEDGIYVQQFLDVENCDESYVKAQLKNIPVSASTITLMQDQHTLSVSAMVFSQSTEQQGDILRYVEVQIQTDAKIENGKVVFDNRSPNQEEAYGQLRTGGPTILNEATIETLYQKDAQTIERRAKDLSFPVTLDYGRENVIEEEETGVIPDDYPCVEYVELQYHDAAQISESVSLLNEVRKGSKPTKMLIQFNGFKAQENTWDDFTAQLTLFDE</sequence>
<reference evidence="1 2" key="1">
    <citation type="submission" date="2022-06" db="EMBL/GenBank/DDBJ databases">
        <title>Isolation of gut microbiota from human fecal samples.</title>
        <authorList>
            <person name="Pamer E.G."/>
            <person name="Barat B."/>
            <person name="Waligurski E."/>
            <person name="Medina S."/>
            <person name="Paddock L."/>
            <person name="Mostad J."/>
        </authorList>
    </citation>
    <scope>NUCLEOTIDE SEQUENCE [LARGE SCALE GENOMIC DNA]</scope>
    <source>
        <strain evidence="1 2">DFI.6.1</strain>
    </source>
</reference>
<dbReference type="PROSITE" id="PS51257">
    <property type="entry name" value="PROKAR_LIPOPROTEIN"/>
    <property type="match status" value="1"/>
</dbReference>
<accession>A0ABT1SL76</accession>
<dbReference type="EMBL" id="JANGCH010000008">
    <property type="protein sequence ID" value="MCQ5121959.1"/>
    <property type="molecule type" value="Genomic_DNA"/>
</dbReference>